<dbReference type="InterPro" id="IPR027417">
    <property type="entry name" value="P-loop_NTPase"/>
</dbReference>
<dbReference type="AlphaFoldDB" id="A0A401QAR8"/>
<dbReference type="InterPro" id="IPR042427">
    <property type="entry name" value="ZFYV1"/>
</dbReference>
<dbReference type="EMBL" id="BFAA01023470">
    <property type="protein sequence ID" value="GCB82484.1"/>
    <property type="molecule type" value="Genomic_DNA"/>
</dbReference>
<dbReference type="STRING" id="75743.A0A401QAR8"/>
<accession>A0A401QAR8</accession>
<dbReference type="OrthoDB" id="68108at2759"/>
<dbReference type="GO" id="GO:0003924">
    <property type="term" value="F:GTPase activity"/>
    <property type="evidence" value="ECO:0007669"/>
    <property type="project" value="InterPro"/>
</dbReference>
<dbReference type="Gene3D" id="3.40.50.300">
    <property type="entry name" value="P-loop containing nucleotide triphosphate hydrolases"/>
    <property type="match status" value="1"/>
</dbReference>
<sequence>MLDVMEEESFLERLGIPGNKAVKVLSIFGNTGDGKSHTLNATFFDGHEVFRTSETQDSCTVGVWVAFDPSLSLILLDTEGLLGATSKQNQRMRLLLKVLAVSDMVVYRTRAERLHNDLFRFLGNASQAYLKHFTSELKAMSDRCGLEVPLSSLGPALLVFHETSNTKLLGCGECCCECCWAALSAAGLR</sequence>
<name>A0A401QAR8_SCYTO</name>
<dbReference type="OMA" id="GECCCEC"/>
<dbReference type="GO" id="GO:0005811">
    <property type="term" value="C:lipid droplet"/>
    <property type="evidence" value="ECO:0007669"/>
    <property type="project" value="TreeGrafter"/>
</dbReference>
<dbReference type="InterPro" id="IPR015894">
    <property type="entry name" value="Guanylate-bd_N"/>
</dbReference>
<comment type="caution">
    <text evidence="2">The sequence shown here is derived from an EMBL/GenBank/DDBJ whole genome shotgun (WGS) entry which is preliminary data.</text>
</comment>
<dbReference type="PANTHER" id="PTHR46624">
    <property type="entry name" value="AGAP002036-PA"/>
    <property type="match status" value="1"/>
</dbReference>
<evidence type="ECO:0000259" key="1">
    <source>
        <dbReference type="Pfam" id="PF02263"/>
    </source>
</evidence>
<dbReference type="SUPFAM" id="SSF52540">
    <property type="entry name" value="P-loop containing nucleoside triphosphate hydrolases"/>
    <property type="match status" value="1"/>
</dbReference>
<protein>
    <recommendedName>
        <fullName evidence="1">Guanylate-binding protein N-terminal domain-containing protein</fullName>
    </recommendedName>
</protein>
<organism evidence="2 3">
    <name type="scientific">Scyliorhinus torazame</name>
    <name type="common">Cloudy catshark</name>
    <name type="synonym">Catulus torazame</name>
    <dbReference type="NCBI Taxonomy" id="75743"/>
    <lineage>
        <taxon>Eukaryota</taxon>
        <taxon>Metazoa</taxon>
        <taxon>Chordata</taxon>
        <taxon>Craniata</taxon>
        <taxon>Vertebrata</taxon>
        <taxon>Chondrichthyes</taxon>
        <taxon>Elasmobranchii</taxon>
        <taxon>Galeomorphii</taxon>
        <taxon>Galeoidea</taxon>
        <taxon>Carcharhiniformes</taxon>
        <taxon>Scyliorhinidae</taxon>
        <taxon>Scyliorhinus</taxon>
    </lineage>
</organism>
<dbReference type="GO" id="GO:0032266">
    <property type="term" value="F:phosphatidylinositol-3-phosphate binding"/>
    <property type="evidence" value="ECO:0007669"/>
    <property type="project" value="TreeGrafter"/>
</dbReference>
<evidence type="ECO:0000313" key="2">
    <source>
        <dbReference type="EMBL" id="GCB82484.1"/>
    </source>
</evidence>
<dbReference type="Proteomes" id="UP000288216">
    <property type="component" value="Unassembled WGS sequence"/>
</dbReference>
<dbReference type="GO" id="GO:0043325">
    <property type="term" value="F:phosphatidylinositol-3,4-bisphosphate binding"/>
    <property type="evidence" value="ECO:0007669"/>
    <property type="project" value="TreeGrafter"/>
</dbReference>
<proteinExistence type="predicted"/>
<reference evidence="2 3" key="1">
    <citation type="journal article" date="2018" name="Nat. Ecol. Evol.">
        <title>Shark genomes provide insights into elasmobranch evolution and the origin of vertebrates.</title>
        <authorList>
            <person name="Hara Y"/>
            <person name="Yamaguchi K"/>
            <person name="Onimaru K"/>
            <person name="Kadota M"/>
            <person name="Koyanagi M"/>
            <person name="Keeley SD"/>
            <person name="Tatsumi K"/>
            <person name="Tanaka K"/>
            <person name="Motone F"/>
            <person name="Kageyama Y"/>
            <person name="Nozu R"/>
            <person name="Adachi N"/>
            <person name="Nishimura O"/>
            <person name="Nakagawa R"/>
            <person name="Tanegashima C"/>
            <person name="Kiyatake I"/>
            <person name="Matsumoto R"/>
            <person name="Murakumo K"/>
            <person name="Nishida K"/>
            <person name="Terakita A"/>
            <person name="Kuratani S"/>
            <person name="Sato K"/>
            <person name="Hyodo S Kuraku.S."/>
        </authorList>
    </citation>
    <scope>NUCLEOTIDE SEQUENCE [LARGE SCALE GENOMIC DNA]</scope>
</reference>
<dbReference type="GO" id="GO:0005545">
    <property type="term" value="F:1-phosphatidylinositol binding"/>
    <property type="evidence" value="ECO:0007669"/>
    <property type="project" value="TreeGrafter"/>
</dbReference>
<dbReference type="GO" id="GO:0005525">
    <property type="term" value="F:GTP binding"/>
    <property type="evidence" value="ECO:0007669"/>
    <property type="project" value="InterPro"/>
</dbReference>
<dbReference type="GO" id="GO:0140042">
    <property type="term" value="P:lipid droplet formation"/>
    <property type="evidence" value="ECO:0007669"/>
    <property type="project" value="TreeGrafter"/>
</dbReference>
<keyword evidence="3" id="KW-1185">Reference proteome</keyword>
<evidence type="ECO:0000313" key="3">
    <source>
        <dbReference type="Proteomes" id="UP000288216"/>
    </source>
</evidence>
<dbReference type="GO" id="GO:0005547">
    <property type="term" value="F:phosphatidylinositol-3,4,5-trisphosphate binding"/>
    <property type="evidence" value="ECO:0007669"/>
    <property type="project" value="TreeGrafter"/>
</dbReference>
<dbReference type="Pfam" id="PF02263">
    <property type="entry name" value="GBP"/>
    <property type="match status" value="1"/>
</dbReference>
<feature type="domain" description="Guanylate-binding protein N-terminal" evidence="1">
    <location>
        <begin position="11"/>
        <end position="111"/>
    </location>
</feature>
<dbReference type="PANTHER" id="PTHR46624:SF2">
    <property type="entry name" value="SI:CH211-11N16.2-RELATED"/>
    <property type="match status" value="1"/>
</dbReference>
<gene>
    <name evidence="2" type="ORF">scyTo_0022677</name>
</gene>